<organism evidence="10 11">
    <name type="scientific">Didymella exigua CBS 183.55</name>
    <dbReference type="NCBI Taxonomy" id="1150837"/>
    <lineage>
        <taxon>Eukaryota</taxon>
        <taxon>Fungi</taxon>
        <taxon>Dikarya</taxon>
        <taxon>Ascomycota</taxon>
        <taxon>Pezizomycotina</taxon>
        <taxon>Dothideomycetes</taxon>
        <taxon>Pleosporomycetidae</taxon>
        <taxon>Pleosporales</taxon>
        <taxon>Pleosporineae</taxon>
        <taxon>Didymellaceae</taxon>
        <taxon>Didymella</taxon>
    </lineage>
</organism>
<feature type="transmembrane region" description="Helical" evidence="8">
    <location>
        <begin position="68"/>
        <end position="88"/>
    </location>
</feature>
<keyword evidence="2" id="KW-0813">Transport</keyword>
<keyword evidence="6 8" id="KW-0472">Membrane</keyword>
<sequence>MEKDYESGRPGRPGRISHFQRVLHQGVLNEDIINHPYKGTGTESDPFLVIWIDDDPVNPMNYPLAMKWAITILVGMATLAVAFASSAYSGGVAEIMHEFHVPQIIATLGISLFVVGFAIGPLLWAPMSELFGRQYLFIGTYILLTVFNAGAAGSKNMETLIVLRFFAGSFGSSPLTNAGGVIADMFPASQRGLAMTVFASAPFLGPVIGPIVGGFVGQSIGWRWVEGVMAIFTGVLWLLFTLLVPETYAPVLLRKRAAALSKRTGQVYKSKADIDEGTQSIGSAFKTALTRPWILLFSEPIVLLLSVYMAVIYGTLYMLFGAFPIVFQRGRGWSQGIGGLAFIGVAVGMIIAVIYALWDNKRYNKVIDASPSGIAAPEARLPPCLVGSIALPIGLFWFAWTNSRSVHWSVSIIAGAPFGFGMVLVFLSIMNYLIDSYLIYAASVLAANSVLRSLFGASFPLFTPYMYHNLGIHWASSVPAFLALACVPFPFLFYKYGAAIRKRCKFAAEAAAFLEKLEETD</sequence>
<feature type="transmembrane region" description="Helical" evidence="8">
    <location>
        <begin position="100"/>
        <end position="123"/>
    </location>
</feature>
<dbReference type="AlphaFoldDB" id="A0A6A5RJA9"/>
<reference evidence="10" key="1">
    <citation type="journal article" date="2020" name="Stud. Mycol.">
        <title>101 Dothideomycetes genomes: a test case for predicting lifestyles and emergence of pathogens.</title>
        <authorList>
            <person name="Haridas S."/>
            <person name="Albert R."/>
            <person name="Binder M."/>
            <person name="Bloem J."/>
            <person name="Labutti K."/>
            <person name="Salamov A."/>
            <person name="Andreopoulos B."/>
            <person name="Baker S."/>
            <person name="Barry K."/>
            <person name="Bills G."/>
            <person name="Bluhm B."/>
            <person name="Cannon C."/>
            <person name="Castanera R."/>
            <person name="Culley D."/>
            <person name="Daum C."/>
            <person name="Ezra D."/>
            <person name="Gonzalez J."/>
            <person name="Henrissat B."/>
            <person name="Kuo A."/>
            <person name="Liang C."/>
            <person name="Lipzen A."/>
            <person name="Lutzoni F."/>
            <person name="Magnuson J."/>
            <person name="Mondo S."/>
            <person name="Nolan M."/>
            <person name="Ohm R."/>
            <person name="Pangilinan J."/>
            <person name="Park H.-J."/>
            <person name="Ramirez L."/>
            <person name="Alfaro M."/>
            <person name="Sun H."/>
            <person name="Tritt A."/>
            <person name="Yoshinaga Y."/>
            <person name="Zwiers L.-H."/>
            <person name="Turgeon B."/>
            <person name="Goodwin S."/>
            <person name="Spatafora J."/>
            <person name="Crous P."/>
            <person name="Grigoriev I."/>
        </authorList>
    </citation>
    <scope>NUCLEOTIDE SEQUENCE</scope>
    <source>
        <strain evidence="10">CBS 183.55</strain>
    </source>
</reference>
<evidence type="ECO:0000256" key="1">
    <source>
        <dbReference type="ARBA" id="ARBA00004651"/>
    </source>
</evidence>
<feature type="transmembrane region" description="Helical" evidence="8">
    <location>
        <begin position="333"/>
        <end position="358"/>
    </location>
</feature>
<comment type="similarity">
    <text evidence="7">Belongs to the major facilitator superfamily. DHA1 family. Polyamines/proton antiporter (TC 2.A.1.2.16) subfamily.</text>
</comment>
<evidence type="ECO:0000256" key="3">
    <source>
        <dbReference type="ARBA" id="ARBA00022475"/>
    </source>
</evidence>
<keyword evidence="3" id="KW-1003">Cell membrane</keyword>
<evidence type="ECO:0000256" key="8">
    <source>
        <dbReference type="SAM" id="Phobius"/>
    </source>
</evidence>
<proteinExistence type="inferred from homology"/>
<evidence type="ECO:0000256" key="7">
    <source>
        <dbReference type="ARBA" id="ARBA00038459"/>
    </source>
</evidence>
<evidence type="ECO:0000256" key="6">
    <source>
        <dbReference type="ARBA" id="ARBA00023136"/>
    </source>
</evidence>
<comment type="subcellular location">
    <subcellularLocation>
        <location evidence="1">Cell membrane</location>
        <topology evidence="1">Multi-pass membrane protein</topology>
    </subcellularLocation>
</comment>
<feature type="transmembrane region" description="Helical" evidence="8">
    <location>
        <begin position="406"/>
        <end position="430"/>
    </location>
</feature>
<dbReference type="FunFam" id="1.20.1250.20:FF:000266">
    <property type="entry name" value="MFS multidrug transporter, putative"/>
    <property type="match status" value="1"/>
</dbReference>
<accession>A0A6A5RJA9</accession>
<dbReference type="PANTHER" id="PTHR23502:SF186">
    <property type="entry name" value="MAJOR FACILITATOR SUPERFAMILY (MFS) PROFILE DOMAIN-CONTAINING PROTEIN"/>
    <property type="match status" value="1"/>
</dbReference>
<feature type="transmembrane region" description="Helical" evidence="8">
    <location>
        <begin position="301"/>
        <end position="327"/>
    </location>
</feature>
<dbReference type="GeneID" id="54353763"/>
<evidence type="ECO:0000256" key="4">
    <source>
        <dbReference type="ARBA" id="ARBA00022692"/>
    </source>
</evidence>
<keyword evidence="11" id="KW-1185">Reference proteome</keyword>
<feature type="transmembrane region" description="Helical" evidence="8">
    <location>
        <begin position="193"/>
        <end position="216"/>
    </location>
</feature>
<evidence type="ECO:0000256" key="5">
    <source>
        <dbReference type="ARBA" id="ARBA00022989"/>
    </source>
</evidence>
<dbReference type="GO" id="GO:0022857">
    <property type="term" value="F:transmembrane transporter activity"/>
    <property type="evidence" value="ECO:0007669"/>
    <property type="project" value="InterPro"/>
</dbReference>
<gene>
    <name evidence="10" type="ORF">M421DRAFT_63912</name>
</gene>
<dbReference type="InterPro" id="IPR020846">
    <property type="entry name" value="MFS_dom"/>
</dbReference>
<keyword evidence="5 8" id="KW-1133">Transmembrane helix</keyword>
<dbReference type="PROSITE" id="PS50850">
    <property type="entry name" value="MFS"/>
    <property type="match status" value="1"/>
</dbReference>
<dbReference type="InterPro" id="IPR036259">
    <property type="entry name" value="MFS_trans_sf"/>
</dbReference>
<feature type="transmembrane region" description="Helical" evidence="8">
    <location>
        <begin position="379"/>
        <end position="400"/>
    </location>
</feature>
<feature type="transmembrane region" description="Helical" evidence="8">
    <location>
        <begin position="471"/>
        <end position="493"/>
    </location>
</feature>
<dbReference type="OrthoDB" id="446368at2759"/>
<feature type="transmembrane region" description="Helical" evidence="8">
    <location>
        <begin position="228"/>
        <end position="253"/>
    </location>
</feature>
<dbReference type="InterPro" id="IPR011701">
    <property type="entry name" value="MFS"/>
</dbReference>
<feature type="transmembrane region" description="Helical" evidence="8">
    <location>
        <begin position="165"/>
        <end position="186"/>
    </location>
</feature>
<dbReference type="Proteomes" id="UP000800082">
    <property type="component" value="Unassembled WGS sequence"/>
</dbReference>
<feature type="domain" description="Major facilitator superfamily (MFS) profile" evidence="9">
    <location>
        <begin position="70"/>
        <end position="503"/>
    </location>
</feature>
<dbReference type="Pfam" id="PF07690">
    <property type="entry name" value="MFS_1"/>
    <property type="match status" value="1"/>
</dbReference>
<evidence type="ECO:0000313" key="11">
    <source>
        <dbReference type="Proteomes" id="UP000800082"/>
    </source>
</evidence>
<evidence type="ECO:0000256" key="2">
    <source>
        <dbReference type="ARBA" id="ARBA00022448"/>
    </source>
</evidence>
<dbReference type="EMBL" id="ML978970">
    <property type="protein sequence ID" value="KAF1927902.1"/>
    <property type="molecule type" value="Genomic_DNA"/>
</dbReference>
<evidence type="ECO:0000259" key="9">
    <source>
        <dbReference type="PROSITE" id="PS50850"/>
    </source>
</evidence>
<protein>
    <submittedName>
        <fullName evidence="10">Membrane transporter</fullName>
    </submittedName>
</protein>
<dbReference type="Gene3D" id="1.20.1250.20">
    <property type="entry name" value="MFS general substrate transporter like domains"/>
    <property type="match status" value="1"/>
</dbReference>
<dbReference type="RefSeq" id="XP_033448154.1">
    <property type="nucleotide sequence ID" value="XM_033596096.1"/>
</dbReference>
<dbReference type="CDD" id="cd17323">
    <property type="entry name" value="MFS_Tpo1_MDR_like"/>
    <property type="match status" value="1"/>
</dbReference>
<name>A0A6A5RJA9_9PLEO</name>
<dbReference type="GO" id="GO:0005886">
    <property type="term" value="C:plasma membrane"/>
    <property type="evidence" value="ECO:0007669"/>
    <property type="project" value="UniProtKB-SubCell"/>
</dbReference>
<evidence type="ECO:0000313" key="10">
    <source>
        <dbReference type="EMBL" id="KAF1927902.1"/>
    </source>
</evidence>
<keyword evidence="4 8" id="KW-0812">Transmembrane</keyword>
<feature type="transmembrane region" description="Helical" evidence="8">
    <location>
        <begin position="135"/>
        <end position="153"/>
    </location>
</feature>
<dbReference type="PANTHER" id="PTHR23502">
    <property type="entry name" value="MAJOR FACILITATOR SUPERFAMILY"/>
    <property type="match status" value="1"/>
</dbReference>
<dbReference type="SUPFAM" id="SSF103473">
    <property type="entry name" value="MFS general substrate transporter"/>
    <property type="match status" value="1"/>
</dbReference>